<keyword evidence="1 3" id="KW-0853">WD repeat</keyword>
<dbReference type="InterPro" id="IPR001680">
    <property type="entry name" value="WD40_rpt"/>
</dbReference>
<dbReference type="PANTHER" id="PTHR19848">
    <property type="entry name" value="WD40 REPEAT PROTEIN"/>
    <property type="match status" value="1"/>
</dbReference>
<evidence type="ECO:0000256" key="1">
    <source>
        <dbReference type="ARBA" id="ARBA00022574"/>
    </source>
</evidence>
<feature type="repeat" description="WD" evidence="3">
    <location>
        <begin position="153"/>
        <end position="179"/>
    </location>
</feature>
<protein>
    <submittedName>
        <fullName evidence="4">WD40 repeat domain-containing protein</fullName>
    </submittedName>
</protein>
<feature type="repeat" description="WD" evidence="3">
    <location>
        <begin position="224"/>
        <end position="267"/>
    </location>
</feature>
<dbReference type="PROSITE" id="PS50082">
    <property type="entry name" value="WD_REPEATS_2"/>
    <property type="match status" value="4"/>
</dbReference>
<gene>
    <name evidence="4" type="ORF">NBG84_28370</name>
</gene>
<evidence type="ECO:0000313" key="5">
    <source>
        <dbReference type="Proteomes" id="UP001431429"/>
    </source>
</evidence>
<dbReference type="PANTHER" id="PTHR19848:SF8">
    <property type="entry name" value="F-BOX AND WD REPEAT DOMAIN CONTAINING 7"/>
    <property type="match status" value="1"/>
</dbReference>
<sequence length="364" mass="38579">MSFRIPWVRLLLAVILGLALFQVLTVSQALLSALGGVVLVVIVRRLILKALAPNFLSVCQVRVGDRPLLAYAGAQWAIRVGDPDSGEVVTFLKGHRGWVNALCELEVEGRVLLASGGDDQSVRLWDPSTGEQVSRLKGSGSAVLSVCQVRVGEGVMLAAGGRDGTVRVWEPISGESTKVMSPKAGEVLAVCAVEVDGREMIASGHADKTVRLWDPNTGEELRVLTGHDGFATALCQVRTAGGTLLASAGTDAKARLWNPATGEQLHVMEDDFTVMGDDFSALHALCEIRVGERNLLASAGDGPGVKLWDPTTGTQVGEVGGATFLFGPFGCGWVRALCPIQVGDELRIATGGYDKRVQTWVLSQ</sequence>
<dbReference type="SUPFAM" id="SSF50978">
    <property type="entry name" value="WD40 repeat-like"/>
    <property type="match status" value="1"/>
</dbReference>
<proteinExistence type="predicted"/>
<dbReference type="Gene3D" id="2.130.10.10">
    <property type="entry name" value="YVTN repeat-like/Quinoprotein amine dehydrogenase"/>
    <property type="match status" value="1"/>
</dbReference>
<organism evidence="4 5">
    <name type="scientific">Streptomyces albipurpureus</name>
    <dbReference type="NCBI Taxonomy" id="2897419"/>
    <lineage>
        <taxon>Bacteria</taxon>
        <taxon>Bacillati</taxon>
        <taxon>Actinomycetota</taxon>
        <taxon>Actinomycetes</taxon>
        <taxon>Kitasatosporales</taxon>
        <taxon>Streptomycetaceae</taxon>
        <taxon>Streptomyces</taxon>
    </lineage>
</organism>
<dbReference type="RefSeq" id="WP_250922465.1">
    <property type="nucleotide sequence ID" value="NZ_JAMQAW010000036.1"/>
</dbReference>
<feature type="repeat" description="WD" evidence="3">
    <location>
        <begin position="200"/>
        <end position="223"/>
    </location>
</feature>
<evidence type="ECO:0000313" key="4">
    <source>
        <dbReference type="EMBL" id="MCM2392155.1"/>
    </source>
</evidence>
<dbReference type="Pfam" id="PF00400">
    <property type="entry name" value="WD40"/>
    <property type="match status" value="4"/>
</dbReference>
<evidence type="ECO:0000256" key="2">
    <source>
        <dbReference type="ARBA" id="ARBA00022737"/>
    </source>
</evidence>
<feature type="repeat" description="WD" evidence="3">
    <location>
        <begin position="92"/>
        <end position="135"/>
    </location>
</feature>
<dbReference type="PRINTS" id="PR00320">
    <property type="entry name" value="GPROTEINBRPT"/>
</dbReference>
<keyword evidence="2" id="KW-0677">Repeat</keyword>
<dbReference type="CDD" id="cd00200">
    <property type="entry name" value="WD40"/>
    <property type="match status" value="1"/>
</dbReference>
<dbReference type="Proteomes" id="UP001431429">
    <property type="component" value="Unassembled WGS sequence"/>
</dbReference>
<dbReference type="InterPro" id="IPR015943">
    <property type="entry name" value="WD40/YVTN_repeat-like_dom_sf"/>
</dbReference>
<comment type="caution">
    <text evidence="4">The sequence shown here is derived from an EMBL/GenBank/DDBJ whole genome shotgun (WGS) entry which is preliminary data.</text>
</comment>
<accession>A0ABT0UWY3</accession>
<name>A0ABT0UWY3_9ACTN</name>
<dbReference type="InterPro" id="IPR036322">
    <property type="entry name" value="WD40_repeat_dom_sf"/>
</dbReference>
<dbReference type="SMART" id="SM00320">
    <property type="entry name" value="WD40"/>
    <property type="match status" value="5"/>
</dbReference>
<evidence type="ECO:0000256" key="3">
    <source>
        <dbReference type="PROSITE-ProRule" id="PRU00221"/>
    </source>
</evidence>
<keyword evidence="5" id="KW-1185">Reference proteome</keyword>
<reference evidence="4" key="1">
    <citation type="submission" date="2022-06" db="EMBL/GenBank/DDBJ databases">
        <title>Genome public.</title>
        <authorList>
            <person name="Sun Q."/>
        </authorList>
    </citation>
    <scope>NUCLEOTIDE SEQUENCE</scope>
    <source>
        <strain evidence="4">CWNU-1</strain>
    </source>
</reference>
<dbReference type="EMBL" id="JAMQAW010000036">
    <property type="protein sequence ID" value="MCM2392155.1"/>
    <property type="molecule type" value="Genomic_DNA"/>
</dbReference>
<dbReference type="InterPro" id="IPR020472">
    <property type="entry name" value="WD40_PAC1"/>
</dbReference>